<dbReference type="InterPro" id="IPR022924">
    <property type="entry name" value="Cardiolipin_synthase"/>
</dbReference>
<dbReference type="GO" id="GO:0032049">
    <property type="term" value="P:cardiolipin biosynthetic process"/>
    <property type="evidence" value="ECO:0007669"/>
    <property type="project" value="UniProtKB-UniRule"/>
</dbReference>
<evidence type="ECO:0000256" key="11">
    <source>
        <dbReference type="NCBIfam" id="TIGR04265"/>
    </source>
</evidence>
<dbReference type="EMBL" id="LC066369">
    <property type="protein sequence ID" value="BAT25315.1"/>
    <property type="molecule type" value="Genomic_DNA"/>
</dbReference>
<keyword evidence="6" id="KW-0808">Transferase</keyword>
<dbReference type="CDD" id="cd09158">
    <property type="entry name" value="PLDc_EcCLS_like_2"/>
    <property type="match status" value="1"/>
</dbReference>
<name>A0A0P0YVH4_9HYPH</name>
<evidence type="ECO:0000256" key="5">
    <source>
        <dbReference type="ARBA" id="ARBA00022525"/>
    </source>
</evidence>
<evidence type="ECO:0000256" key="1">
    <source>
        <dbReference type="ARBA" id="ARBA00003145"/>
    </source>
</evidence>
<dbReference type="AlphaFoldDB" id="A0A0P0YVH4"/>
<dbReference type="EC" id="2.7.8.-" evidence="11"/>
<keyword evidence="4" id="KW-1003">Cell membrane</keyword>
<dbReference type="NCBIfam" id="TIGR04265">
    <property type="entry name" value="bac_cardiolipin"/>
    <property type="match status" value="1"/>
</dbReference>
<dbReference type="PROSITE" id="PS50035">
    <property type="entry name" value="PLD"/>
    <property type="match status" value="2"/>
</dbReference>
<dbReference type="SMART" id="SM00155">
    <property type="entry name" value="PLDc"/>
    <property type="match status" value="2"/>
</dbReference>
<evidence type="ECO:0000256" key="10">
    <source>
        <dbReference type="ARBA" id="ARBA00023136"/>
    </source>
</evidence>
<protein>
    <recommendedName>
        <fullName evidence="11">Cardiolipin synthase</fullName>
        <ecNumber evidence="11">2.7.8.-</ecNumber>
    </recommendedName>
</protein>
<keyword evidence="5" id="KW-0964">Secreted</keyword>
<proteinExistence type="predicted"/>
<dbReference type="PANTHER" id="PTHR21248">
    <property type="entry name" value="CARDIOLIPIN SYNTHASE"/>
    <property type="match status" value="1"/>
</dbReference>
<dbReference type="InterPro" id="IPR001736">
    <property type="entry name" value="PLipase_D/transphosphatidylase"/>
</dbReference>
<evidence type="ECO:0000256" key="9">
    <source>
        <dbReference type="ARBA" id="ARBA00022989"/>
    </source>
</evidence>
<evidence type="ECO:0000256" key="2">
    <source>
        <dbReference type="ARBA" id="ARBA00004236"/>
    </source>
</evidence>
<feature type="domain" description="PLD phosphodiesterase" evidence="13">
    <location>
        <begin position="385"/>
        <end position="412"/>
    </location>
</feature>
<dbReference type="Pfam" id="PF13091">
    <property type="entry name" value="PLDc_2"/>
    <property type="match status" value="2"/>
</dbReference>
<reference evidence="14" key="1">
    <citation type="journal article" date="2015" name="Proc. Natl. Acad. Sci. U.S.A.">
        <title>Bacterial clade with the ribosomal RNA operon on a small plasmid rather than the chromosome.</title>
        <authorList>
            <person name="Anda M."/>
            <person name="Ohtsubo Y."/>
            <person name="Okubo T."/>
            <person name="Sugawara M."/>
            <person name="Nagata Y."/>
            <person name="Tsuda M."/>
            <person name="Minamisawa K."/>
            <person name="Mitsui H."/>
        </authorList>
    </citation>
    <scope>NUCLEOTIDE SEQUENCE</scope>
    <source>
        <strain evidence="14">DSM 21988</strain>
    </source>
</reference>
<evidence type="ECO:0000313" key="14">
    <source>
        <dbReference type="EMBL" id="BAT25315.1"/>
    </source>
</evidence>
<feature type="transmembrane region" description="Helical" evidence="12">
    <location>
        <begin position="6"/>
        <end position="28"/>
    </location>
</feature>
<evidence type="ECO:0000256" key="7">
    <source>
        <dbReference type="ARBA" id="ARBA00022692"/>
    </source>
</evidence>
<evidence type="ECO:0000256" key="8">
    <source>
        <dbReference type="ARBA" id="ARBA00022737"/>
    </source>
</evidence>
<keyword evidence="7 12" id="KW-0812">Transmembrane</keyword>
<organism evidence="14">
    <name type="scientific">Aureimonas altamirensis</name>
    <dbReference type="NCBI Taxonomy" id="370622"/>
    <lineage>
        <taxon>Bacteria</taxon>
        <taxon>Pseudomonadati</taxon>
        <taxon>Pseudomonadota</taxon>
        <taxon>Alphaproteobacteria</taxon>
        <taxon>Hyphomicrobiales</taxon>
        <taxon>Aurantimonadaceae</taxon>
        <taxon>Aureimonas</taxon>
    </lineage>
</organism>
<keyword evidence="8" id="KW-0677">Repeat</keyword>
<dbReference type="GO" id="GO:0008808">
    <property type="term" value="F:cardiolipin synthase activity"/>
    <property type="evidence" value="ECO:0007669"/>
    <property type="project" value="UniProtKB-UniRule"/>
</dbReference>
<dbReference type="PANTHER" id="PTHR21248:SF22">
    <property type="entry name" value="PHOSPHOLIPASE D"/>
    <property type="match status" value="1"/>
</dbReference>
<dbReference type="InterPro" id="IPR025202">
    <property type="entry name" value="PLD-like_dom"/>
</dbReference>
<dbReference type="GO" id="GO:0005576">
    <property type="term" value="C:extracellular region"/>
    <property type="evidence" value="ECO:0007669"/>
    <property type="project" value="UniProtKB-SubCell"/>
</dbReference>
<keyword evidence="9 12" id="KW-1133">Transmembrane helix</keyword>
<sequence>MALDSLINLGTAYLLAEWIVRLVMLGVAPLRRTPDAARSWLLLVFFLPIPGLILFLLIGRPRFPPWRAARFASFAPARDRVMETLRHQDLPDLARRETELSALANRVGAYPPVTGNRLEWLDDYDRMIARLVADIDAAKHQVHILVYIFADDETGRLVIDALLRAVRRGVTVRVLIDALGSRRWMKRTLRLLRGGGVDARQALPLRFLRDRTRGDMRNHRKLYLVDGHIGYAGSQNIVAKDFRPGIVNKELVVRVEGPAVAAMGSVFQSDWFLETEELLDDPPLPEPCGDGMVAQVLPSGADYPVEGFETLLVSQINAARSRVIVTTPYLIPDAALLNALRTAVLRGVEVHLIVSLVADQLLVSLAQRSYYDELLHIGVEIHRYRHFLLHAKHVSIDGRVAIVGSSNVDIRSFQLNAEVSVLLYDAAEVAILEAIQDGYIHASEKVDPKTWQERPLSRKLLENWARLISPLL</sequence>
<evidence type="ECO:0000256" key="12">
    <source>
        <dbReference type="SAM" id="Phobius"/>
    </source>
</evidence>
<dbReference type="GO" id="GO:0005886">
    <property type="term" value="C:plasma membrane"/>
    <property type="evidence" value="ECO:0007669"/>
    <property type="project" value="UniProtKB-SubCell"/>
</dbReference>
<comment type="function">
    <text evidence="1">Could be a virulence factor.</text>
</comment>
<keyword evidence="10 12" id="KW-0472">Membrane</keyword>
<accession>A0A0P0YVH4</accession>
<evidence type="ECO:0000256" key="6">
    <source>
        <dbReference type="ARBA" id="ARBA00022679"/>
    </source>
</evidence>
<evidence type="ECO:0000256" key="4">
    <source>
        <dbReference type="ARBA" id="ARBA00022475"/>
    </source>
</evidence>
<comment type="subcellular location">
    <subcellularLocation>
        <location evidence="2">Cell membrane</location>
    </subcellularLocation>
    <subcellularLocation>
        <location evidence="3">Secreted</location>
    </subcellularLocation>
</comment>
<dbReference type="Gene3D" id="3.30.870.10">
    <property type="entry name" value="Endonuclease Chain A"/>
    <property type="match status" value="2"/>
</dbReference>
<evidence type="ECO:0000256" key="3">
    <source>
        <dbReference type="ARBA" id="ARBA00004613"/>
    </source>
</evidence>
<feature type="domain" description="PLD phosphodiesterase" evidence="13">
    <location>
        <begin position="214"/>
        <end position="241"/>
    </location>
</feature>
<dbReference type="SUPFAM" id="SSF56024">
    <property type="entry name" value="Phospholipase D/nuclease"/>
    <property type="match status" value="2"/>
</dbReference>
<evidence type="ECO:0000259" key="13">
    <source>
        <dbReference type="PROSITE" id="PS50035"/>
    </source>
</evidence>
<feature type="transmembrane region" description="Helical" evidence="12">
    <location>
        <begin position="40"/>
        <end position="58"/>
    </location>
</feature>